<evidence type="ECO:0008006" key="6">
    <source>
        <dbReference type="Google" id="ProtNLM"/>
    </source>
</evidence>
<evidence type="ECO:0000313" key="5">
    <source>
        <dbReference type="Proteomes" id="UP000256710"/>
    </source>
</evidence>
<evidence type="ECO:0000256" key="1">
    <source>
        <dbReference type="SAM" id="MobiDB-lite"/>
    </source>
</evidence>
<geneLocation type="plasmid" evidence="4">
    <name>ii</name>
</geneLocation>
<feature type="compositionally biased region" description="Basic and acidic residues" evidence="1">
    <location>
        <begin position="23"/>
        <end position="35"/>
    </location>
</feature>
<evidence type="ECO:0000313" key="3">
    <source>
        <dbReference type="EMBL" id="SPD61080.1"/>
    </source>
</evidence>
<dbReference type="EMBL" id="LT984807">
    <property type="protein sequence ID" value="SPD61080.1"/>
    <property type="molecule type" value="Genomic_DNA"/>
</dbReference>
<keyword evidence="3" id="KW-0614">Plasmid</keyword>
<feature type="region of interest" description="Disordered" evidence="1">
    <location>
        <begin position="1"/>
        <end position="35"/>
    </location>
</feature>
<dbReference type="Proteomes" id="UP000255168">
    <property type="component" value="Plasmid II"/>
</dbReference>
<dbReference type="AlphaFoldDB" id="A0A375HWM6"/>
<evidence type="ECO:0000313" key="4">
    <source>
        <dbReference type="Proteomes" id="UP000255168"/>
    </source>
</evidence>
<reference evidence="4 5" key="1">
    <citation type="submission" date="2018-01" db="EMBL/GenBank/DDBJ databases">
        <authorList>
            <person name="Clerissi C."/>
        </authorList>
    </citation>
    <scope>NUCLEOTIDE SEQUENCE [LARGE SCALE GENOMIC DNA]</scope>
    <source>
        <strain evidence="2">Cupriavidus taiwanensis STM 6082</strain>
        <strain evidence="3">Cupriavidus taiwanensis STM 6160</strain>
        <plasmid evidence="4">ii</plasmid>
        <plasmid evidence="3">II</plasmid>
    </source>
</reference>
<sequence length="35" mass="3983">MPQRIVFVADLPRNTAGKPLKRQPREDYAQRSGAD</sequence>
<geneLocation type="plasmid" evidence="3">
    <name>II</name>
</geneLocation>
<protein>
    <recommendedName>
        <fullName evidence="6">AMP-binding enzyme C-terminal domain-containing protein</fullName>
    </recommendedName>
</protein>
<name>A0A375HWM6_9BURK</name>
<dbReference type="EMBL" id="OFTC01000042">
    <property type="protein sequence ID" value="SOZ39595.1"/>
    <property type="molecule type" value="Genomic_DNA"/>
</dbReference>
<dbReference type="Proteomes" id="UP000256710">
    <property type="component" value="Unassembled WGS sequence"/>
</dbReference>
<accession>A0A375HWM6</accession>
<organism evidence="3 4">
    <name type="scientific">Cupriavidus neocaledonicus</name>
    <dbReference type="NCBI Taxonomy" id="1040979"/>
    <lineage>
        <taxon>Bacteria</taxon>
        <taxon>Pseudomonadati</taxon>
        <taxon>Pseudomonadota</taxon>
        <taxon>Betaproteobacteria</taxon>
        <taxon>Burkholderiales</taxon>
        <taxon>Burkholderiaceae</taxon>
        <taxon>Cupriavidus</taxon>
    </lineage>
</organism>
<proteinExistence type="predicted"/>
<keyword evidence="5" id="KW-1185">Reference proteome</keyword>
<gene>
    <name evidence="2" type="ORF">CBM2605_B30018</name>
    <name evidence="3" type="ORF">CBM2607_MP21738</name>
</gene>
<evidence type="ECO:0000313" key="2">
    <source>
        <dbReference type="EMBL" id="SOZ39595.1"/>
    </source>
</evidence>